<dbReference type="InterPro" id="IPR005554">
    <property type="entry name" value="NOL6/Upt22"/>
</dbReference>
<dbReference type="GO" id="GO:0006409">
    <property type="term" value="P:tRNA export from nucleus"/>
    <property type="evidence" value="ECO:0007669"/>
    <property type="project" value="TreeGrafter"/>
</dbReference>
<evidence type="ECO:0000313" key="14">
    <source>
        <dbReference type="Proteomes" id="UP000663829"/>
    </source>
</evidence>
<dbReference type="OrthoDB" id="10037293at2759"/>
<dbReference type="Pfam" id="PF03813">
    <property type="entry name" value="Nrap"/>
    <property type="match status" value="1"/>
</dbReference>
<evidence type="ECO:0000256" key="1">
    <source>
        <dbReference type="ARBA" id="ARBA00004604"/>
    </source>
</evidence>
<sequence>MVGLKRQIESHSTHQNGHKQHKRKKLKKSEEENDQSTWFESEIFYDSTVTQMKITELLNEVNLKQKQRMEIEKFIENVSKTIRSIPEGKTKDLSKFLSWFEKFNIRLPISFSKSSLNKKFHFLPPITIETIGSYNYNCVIKSITSGYLSIDLLVEIPKKCINKHDYLNAIYVQKRAIYLCYLAKKLILSKKHSYICEFQHMNETTLNQALLIVKPNDNSSKKRFKSKLSNLRLNWYQNNNDQDEKYENIFYPTPNYNWSILFDTCLKGNSQYLSEIFSNSKELCNGLKLLKIWLYQRQLHKGYGAFTGCMLSFFVAYLLNQNKLNRQMNSYQIFRVTLVNIIESDWSSTADCSFGSINNEWSSEDDCVLVAPSGYLNIFHTMTNETYARLKYEARLSLGSFDDNVIDHFQVLFMTPISPLYAMDAIIKISSLNDHKKLLDEESNIDIQLMDHLGNEHILICRKLCQLLKKGLNERIELICYVPESTTSNSTQMEQDSNISIILKKFEQLTDIFDNCHKSKLSHESNENYISKLVENIHEWEINAIERIKQISYETCEQLQLIYKKYLNEYDEQYEKVYKKIQNFSNESSYQTDEYYSMHLEEDINYLKIYCQLNNIDDRIRLHLQSIEISKKQINIYYVP</sequence>
<feature type="compositionally biased region" description="Basic residues" evidence="9">
    <location>
        <begin position="16"/>
        <end position="27"/>
    </location>
</feature>
<accession>A0A815ACV9</accession>
<dbReference type="PANTHER" id="PTHR17972:SF0">
    <property type="entry name" value="NUCLEOLAR PROTEIN 6"/>
    <property type="match status" value="1"/>
</dbReference>
<dbReference type="InterPro" id="IPR035367">
    <property type="entry name" value="Nrap_D2"/>
</dbReference>
<evidence type="ECO:0000256" key="9">
    <source>
        <dbReference type="SAM" id="MobiDB-lite"/>
    </source>
</evidence>
<dbReference type="Gene3D" id="1.10.1410.10">
    <property type="match status" value="1"/>
</dbReference>
<evidence type="ECO:0000256" key="2">
    <source>
        <dbReference type="ARBA" id="ARBA00006674"/>
    </source>
</evidence>
<dbReference type="GO" id="GO:0032545">
    <property type="term" value="C:CURI complex"/>
    <property type="evidence" value="ECO:0007669"/>
    <property type="project" value="TreeGrafter"/>
</dbReference>
<evidence type="ECO:0000256" key="8">
    <source>
        <dbReference type="SAM" id="Coils"/>
    </source>
</evidence>
<dbReference type="EMBL" id="CAJNOQ010010584">
    <property type="protein sequence ID" value="CAF1255762.1"/>
    <property type="molecule type" value="Genomic_DNA"/>
</dbReference>
<dbReference type="GO" id="GO:0034456">
    <property type="term" value="C:UTP-C complex"/>
    <property type="evidence" value="ECO:0007669"/>
    <property type="project" value="TreeGrafter"/>
</dbReference>
<dbReference type="GO" id="GO:0032040">
    <property type="term" value="C:small-subunit processome"/>
    <property type="evidence" value="ECO:0007669"/>
    <property type="project" value="TreeGrafter"/>
</dbReference>
<gene>
    <name evidence="12" type="ORF">GPM918_LOCUS26358</name>
    <name evidence="13" type="ORF">SRO942_LOCUS26494</name>
</gene>
<dbReference type="Proteomes" id="UP000681722">
    <property type="component" value="Unassembled WGS sequence"/>
</dbReference>
<feature type="domain" description="Nrap protein" evidence="10">
    <location>
        <begin position="150"/>
        <end position="226"/>
    </location>
</feature>
<keyword evidence="5 7" id="KW-0539">Nucleus</keyword>
<keyword evidence="14" id="KW-1185">Reference proteome</keyword>
<feature type="compositionally biased region" description="Basic and acidic residues" evidence="9">
    <location>
        <begin position="1"/>
        <end position="12"/>
    </location>
</feature>
<evidence type="ECO:0000256" key="5">
    <source>
        <dbReference type="ARBA" id="ARBA00023242"/>
    </source>
</evidence>
<comment type="caution">
    <text evidence="12">The sequence shown here is derived from an EMBL/GenBank/DDBJ whole genome shotgun (WGS) entry which is preliminary data.</text>
</comment>
<evidence type="ECO:0000256" key="6">
    <source>
        <dbReference type="ARBA" id="ARBA00035000"/>
    </source>
</evidence>
<evidence type="ECO:0000313" key="12">
    <source>
        <dbReference type="EMBL" id="CAF1255762.1"/>
    </source>
</evidence>
<evidence type="ECO:0000256" key="4">
    <source>
        <dbReference type="ARBA" id="ARBA00022884"/>
    </source>
</evidence>
<proteinExistence type="inferred from homology"/>
<evidence type="ECO:0000256" key="3">
    <source>
        <dbReference type="ARBA" id="ARBA00016437"/>
    </source>
</evidence>
<dbReference type="EMBL" id="CAJOBC010016490">
    <property type="protein sequence ID" value="CAF4028289.1"/>
    <property type="molecule type" value="Genomic_DNA"/>
</dbReference>
<feature type="non-terminal residue" evidence="12">
    <location>
        <position position="640"/>
    </location>
</feature>
<dbReference type="InterPro" id="IPR035082">
    <property type="entry name" value="Nrap_D1"/>
</dbReference>
<comment type="similarity">
    <text evidence="2 7">Belongs to the NRAP family.</text>
</comment>
<name>A0A815ACV9_9BILA</name>
<feature type="coiled-coil region" evidence="8">
    <location>
        <begin position="556"/>
        <end position="587"/>
    </location>
</feature>
<keyword evidence="8" id="KW-0175">Coiled coil</keyword>
<protein>
    <recommendedName>
        <fullName evidence="3 7">Nucleolar protein 6</fullName>
    </recommendedName>
</protein>
<dbReference type="AlphaFoldDB" id="A0A815ACV9"/>
<dbReference type="GO" id="GO:0006364">
    <property type="term" value="P:rRNA processing"/>
    <property type="evidence" value="ECO:0007669"/>
    <property type="project" value="TreeGrafter"/>
</dbReference>
<keyword evidence="4 7" id="KW-0694">RNA-binding</keyword>
<evidence type="ECO:0000313" key="13">
    <source>
        <dbReference type="EMBL" id="CAF4028289.1"/>
    </source>
</evidence>
<dbReference type="Pfam" id="PF17403">
    <property type="entry name" value="Nrap_D2"/>
    <property type="match status" value="1"/>
</dbReference>
<feature type="domain" description="Nrap protein" evidence="11">
    <location>
        <begin position="285"/>
        <end position="415"/>
    </location>
</feature>
<feature type="region of interest" description="Disordered" evidence="9">
    <location>
        <begin position="1"/>
        <end position="31"/>
    </location>
</feature>
<comment type="subcellular location">
    <subcellularLocation>
        <location evidence="1 7">Nucleus</location>
        <location evidence="1 7">Nucleolus</location>
    </subcellularLocation>
</comment>
<dbReference type="GO" id="GO:0003723">
    <property type="term" value="F:RNA binding"/>
    <property type="evidence" value="ECO:0007669"/>
    <property type="project" value="UniProtKB-KW"/>
</dbReference>
<evidence type="ECO:0000259" key="11">
    <source>
        <dbReference type="Pfam" id="PF17403"/>
    </source>
</evidence>
<dbReference type="PANTHER" id="PTHR17972">
    <property type="entry name" value="NUCLEOLAR RNA-ASSOCIATED PROTEIN"/>
    <property type="match status" value="1"/>
</dbReference>
<evidence type="ECO:0000256" key="7">
    <source>
        <dbReference type="RuleBase" id="RU364032"/>
    </source>
</evidence>
<comment type="function">
    <text evidence="6">Part of the small subunit (SSU) processome, first precursor of the small eukaryotic ribosomal subunit. During the assembly of the SSU processome in the nucleolus, many ribosome biogenesis factors, an RNA chaperone and ribosomal proteins associate with the nascent pre-rRNA and work in concert to generate RNA folding, modifications, rearrangements and cleavage as well as targeted degradation of pre-ribosomal RNA by the RNA exosome.</text>
</comment>
<organism evidence="12 14">
    <name type="scientific">Didymodactylos carnosus</name>
    <dbReference type="NCBI Taxonomy" id="1234261"/>
    <lineage>
        <taxon>Eukaryota</taxon>
        <taxon>Metazoa</taxon>
        <taxon>Spiralia</taxon>
        <taxon>Gnathifera</taxon>
        <taxon>Rotifera</taxon>
        <taxon>Eurotatoria</taxon>
        <taxon>Bdelloidea</taxon>
        <taxon>Philodinida</taxon>
        <taxon>Philodinidae</taxon>
        <taxon>Didymodactylos</taxon>
    </lineage>
</organism>
<dbReference type="Proteomes" id="UP000663829">
    <property type="component" value="Unassembled WGS sequence"/>
</dbReference>
<evidence type="ECO:0000259" key="10">
    <source>
        <dbReference type="Pfam" id="PF03813"/>
    </source>
</evidence>
<reference evidence="12" key="1">
    <citation type="submission" date="2021-02" db="EMBL/GenBank/DDBJ databases">
        <authorList>
            <person name="Nowell W R."/>
        </authorList>
    </citation>
    <scope>NUCLEOTIDE SEQUENCE</scope>
</reference>